<proteinExistence type="predicted"/>
<evidence type="ECO:0000256" key="1">
    <source>
        <dbReference type="ARBA" id="ARBA00004651"/>
    </source>
</evidence>
<dbReference type="CDD" id="cd17324">
    <property type="entry name" value="MFS_NepI_like"/>
    <property type="match status" value="1"/>
</dbReference>
<feature type="transmembrane region" description="Helical" evidence="6">
    <location>
        <begin position="148"/>
        <end position="168"/>
    </location>
</feature>
<keyword evidence="5 6" id="KW-0472">Membrane</keyword>
<evidence type="ECO:0000256" key="5">
    <source>
        <dbReference type="ARBA" id="ARBA00023136"/>
    </source>
</evidence>
<feature type="transmembrane region" description="Helical" evidence="6">
    <location>
        <begin position="313"/>
        <end position="335"/>
    </location>
</feature>
<evidence type="ECO:0000313" key="8">
    <source>
        <dbReference type="EMBL" id="ROO86820.1"/>
    </source>
</evidence>
<feature type="domain" description="Major facilitator superfamily (MFS) profile" evidence="7">
    <location>
        <begin position="21"/>
        <end position="397"/>
    </location>
</feature>
<dbReference type="PROSITE" id="PS50850">
    <property type="entry name" value="MFS"/>
    <property type="match status" value="1"/>
</dbReference>
<feature type="transmembrane region" description="Helical" evidence="6">
    <location>
        <begin position="56"/>
        <end position="75"/>
    </location>
</feature>
<dbReference type="GO" id="GO:0022857">
    <property type="term" value="F:transmembrane transporter activity"/>
    <property type="evidence" value="ECO:0007669"/>
    <property type="project" value="InterPro"/>
</dbReference>
<dbReference type="RefSeq" id="WP_123666181.1">
    <property type="nucleotide sequence ID" value="NZ_RJKE01000001.1"/>
</dbReference>
<evidence type="ECO:0000256" key="6">
    <source>
        <dbReference type="SAM" id="Phobius"/>
    </source>
</evidence>
<feature type="transmembrane region" description="Helical" evidence="6">
    <location>
        <begin position="347"/>
        <end position="369"/>
    </location>
</feature>
<dbReference type="InterPro" id="IPR020846">
    <property type="entry name" value="MFS_dom"/>
</dbReference>
<feature type="transmembrane region" description="Helical" evidence="6">
    <location>
        <begin position="289"/>
        <end position="307"/>
    </location>
</feature>
<dbReference type="InterPro" id="IPR036259">
    <property type="entry name" value="MFS_trans_sf"/>
</dbReference>
<dbReference type="PANTHER" id="PTHR43124">
    <property type="entry name" value="PURINE EFFLUX PUMP PBUE"/>
    <property type="match status" value="1"/>
</dbReference>
<dbReference type="GO" id="GO:0005886">
    <property type="term" value="C:plasma membrane"/>
    <property type="evidence" value="ECO:0007669"/>
    <property type="project" value="UniProtKB-SubCell"/>
</dbReference>
<organism evidence="8 9">
    <name type="scientific">Actinocorallia herbida</name>
    <dbReference type="NCBI Taxonomy" id="58109"/>
    <lineage>
        <taxon>Bacteria</taxon>
        <taxon>Bacillati</taxon>
        <taxon>Actinomycetota</taxon>
        <taxon>Actinomycetes</taxon>
        <taxon>Streptosporangiales</taxon>
        <taxon>Thermomonosporaceae</taxon>
        <taxon>Actinocorallia</taxon>
    </lineage>
</organism>
<dbReference type="OrthoDB" id="9814237at2"/>
<protein>
    <submittedName>
        <fullName evidence="8">Putative MFS family arabinose efflux permease</fullName>
    </submittedName>
</protein>
<evidence type="ECO:0000256" key="2">
    <source>
        <dbReference type="ARBA" id="ARBA00022475"/>
    </source>
</evidence>
<comment type="subcellular location">
    <subcellularLocation>
        <location evidence="1">Cell membrane</location>
        <topology evidence="1">Multi-pass membrane protein</topology>
    </subcellularLocation>
</comment>
<dbReference type="PANTHER" id="PTHR43124:SF3">
    <property type="entry name" value="CHLORAMPHENICOL EFFLUX PUMP RV0191"/>
    <property type="match status" value="1"/>
</dbReference>
<evidence type="ECO:0000313" key="9">
    <source>
        <dbReference type="Proteomes" id="UP000272400"/>
    </source>
</evidence>
<dbReference type="Gene3D" id="1.20.1250.20">
    <property type="entry name" value="MFS general substrate transporter like domains"/>
    <property type="match status" value="1"/>
</dbReference>
<gene>
    <name evidence="8" type="ORF">EDD29_4402</name>
</gene>
<dbReference type="Proteomes" id="UP000272400">
    <property type="component" value="Unassembled WGS sequence"/>
</dbReference>
<sequence>MAKVSVDRPVAPSAHPPPSRIGLVGFTTMFVIGTDTFLVAPLLPDLTRSFGVSTEVSGWMVSGYALGYALLALVAGPLSDRRDRRRVLLSGLLAFSAATALCGCATGFWSMVAFRFLAGAAAAFVSPQIWASIPALVPPGRIVRTMGLATAGLSTAQCAGIPLGGWLATVSWRLSFWTVGAVALVVWLVLLRMFPSVPAAPGAAGGLRATPRLYAAILGRRRLALFLLGYFVFQAGNLGSFSFVGTWLTRDFGLSTGSLSAAMVALGAGNVGGSLLTGRVAGRFGPRRALLLGLAVSVALFCALPFAPNLATALVLLSLIVGGVGFMFPVVMTLLQQEAGDARGTVASLANAVMYGGTTVGAALCGLLITGLDGFYGVAGFTVVTLLTSTAVFAASGLFRADPATA</sequence>
<feature type="transmembrane region" description="Helical" evidence="6">
    <location>
        <begin position="87"/>
        <end position="110"/>
    </location>
</feature>
<keyword evidence="9" id="KW-1185">Reference proteome</keyword>
<dbReference type="EMBL" id="RJKE01000001">
    <property type="protein sequence ID" value="ROO86820.1"/>
    <property type="molecule type" value="Genomic_DNA"/>
</dbReference>
<dbReference type="InterPro" id="IPR011701">
    <property type="entry name" value="MFS"/>
</dbReference>
<evidence type="ECO:0000256" key="3">
    <source>
        <dbReference type="ARBA" id="ARBA00022692"/>
    </source>
</evidence>
<keyword evidence="3 6" id="KW-0812">Transmembrane</keyword>
<dbReference type="InterPro" id="IPR050189">
    <property type="entry name" value="MFS_Efflux_Transporters"/>
</dbReference>
<feature type="transmembrane region" description="Helical" evidence="6">
    <location>
        <begin position="223"/>
        <end position="247"/>
    </location>
</feature>
<feature type="transmembrane region" description="Helical" evidence="6">
    <location>
        <begin position="116"/>
        <end position="136"/>
    </location>
</feature>
<feature type="transmembrane region" description="Helical" evidence="6">
    <location>
        <begin position="174"/>
        <end position="191"/>
    </location>
</feature>
<feature type="transmembrane region" description="Helical" evidence="6">
    <location>
        <begin position="259"/>
        <end position="277"/>
    </location>
</feature>
<keyword evidence="2" id="KW-1003">Cell membrane</keyword>
<dbReference type="AlphaFoldDB" id="A0A3N1CZW8"/>
<keyword evidence="4 6" id="KW-1133">Transmembrane helix</keyword>
<reference evidence="8 9" key="1">
    <citation type="submission" date="2018-11" db="EMBL/GenBank/DDBJ databases">
        <title>Sequencing the genomes of 1000 actinobacteria strains.</title>
        <authorList>
            <person name="Klenk H.-P."/>
        </authorList>
    </citation>
    <scope>NUCLEOTIDE SEQUENCE [LARGE SCALE GENOMIC DNA]</scope>
    <source>
        <strain evidence="8 9">DSM 44254</strain>
    </source>
</reference>
<evidence type="ECO:0000259" key="7">
    <source>
        <dbReference type="PROSITE" id="PS50850"/>
    </source>
</evidence>
<feature type="transmembrane region" description="Helical" evidence="6">
    <location>
        <begin position="375"/>
        <end position="399"/>
    </location>
</feature>
<feature type="transmembrane region" description="Helical" evidence="6">
    <location>
        <begin position="21"/>
        <end position="44"/>
    </location>
</feature>
<comment type="caution">
    <text evidence="8">The sequence shown here is derived from an EMBL/GenBank/DDBJ whole genome shotgun (WGS) entry which is preliminary data.</text>
</comment>
<name>A0A3N1CZW8_9ACTN</name>
<accession>A0A3N1CZW8</accession>
<evidence type="ECO:0000256" key="4">
    <source>
        <dbReference type="ARBA" id="ARBA00022989"/>
    </source>
</evidence>
<dbReference type="SUPFAM" id="SSF103473">
    <property type="entry name" value="MFS general substrate transporter"/>
    <property type="match status" value="1"/>
</dbReference>
<dbReference type="Pfam" id="PF07690">
    <property type="entry name" value="MFS_1"/>
    <property type="match status" value="1"/>
</dbReference>